<dbReference type="EMBL" id="VSRR010000060">
    <property type="protein sequence ID" value="MPC09226.1"/>
    <property type="molecule type" value="Genomic_DNA"/>
</dbReference>
<evidence type="ECO:0000313" key="1">
    <source>
        <dbReference type="EMBL" id="MPC09226.1"/>
    </source>
</evidence>
<dbReference type="AlphaFoldDB" id="A0A5B7CLE0"/>
<dbReference type="Proteomes" id="UP000324222">
    <property type="component" value="Unassembled WGS sequence"/>
</dbReference>
<organism evidence="1 2">
    <name type="scientific">Portunus trituberculatus</name>
    <name type="common">Swimming crab</name>
    <name type="synonym">Neptunus trituberculatus</name>
    <dbReference type="NCBI Taxonomy" id="210409"/>
    <lineage>
        <taxon>Eukaryota</taxon>
        <taxon>Metazoa</taxon>
        <taxon>Ecdysozoa</taxon>
        <taxon>Arthropoda</taxon>
        <taxon>Crustacea</taxon>
        <taxon>Multicrustacea</taxon>
        <taxon>Malacostraca</taxon>
        <taxon>Eumalacostraca</taxon>
        <taxon>Eucarida</taxon>
        <taxon>Decapoda</taxon>
        <taxon>Pleocyemata</taxon>
        <taxon>Brachyura</taxon>
        <taxon>Eubrachyura</taxon>
        <taxon>Portunoidea</taxon>
        <taxon>Portunidae</taxon>
        <taxon>Portuninae</taxon>
        <taxon>Portunus</taxon>
    </lineage>
</organism>
<name>A0A5B7CLE0_PORTR</name>
<comment type="caution">
    <text evidence="1">The sequence shown here is derived from an EMBL/GenBank/DDBJ whole genome shotgun (WGS) entry which is preliminary data.</text>
</comment>
<accession>A0A5B7CLE0</accession>
<sequence>MHLYIATQYRVSEIGDNSVASIRVVGSAVGQFAVFRDGGTLAMDPKRRLSDEEALLSTSAGL</sequence>
<protein>
    <submittedName>
        <fullName evidence="1">Uncharacterized protein</fullName>
    </submittedName>
</protein>
<evidence type="ECO:0000313" key="2">
    <source>
        <dbReference type="Proteomes" id="UP000324222"/>
    </source>
</evidence>
<reference evidence="1 2" key="1">
    <citation type="submission" date="2019-05" db="EMBL/GenBank/DDBJ databases">
        <title>Another draft genome of Portunus trituberculatus and its Hox gene families provides insights of decapod evolution.</title>
        <authorList>
            <person name="Jeong J.-H."/>
            <person name="Song I."/>
            <person name="Kim S."/>
            <person name="Choi T."/>
            <person name="Kim D."/>
            <person name="Ryu S."/>
            <person name="Kim W."/>
        </authorList>
    </citation>
    <scope>NUCLEOTIDE SEQUENCE [LARGE SCALE GENOMIC DNA]</scope>
    <source>
        <tissue evidence="1">Muscle</tissue>
    </source>
</reference>
<gene>
    <name evidence="1" type="ORF">E2C01_001829</name>
</gene>
<keyword evidence="2" id="KW-1185">Reference proteome</keyword>
<proteinExistence type="predicted"/>